<name>A0ACA9PLH7_9GLOM</name>
<reference evidence="1" key="1">
    <citation type="submission" date="2021-06" db="EMBL/GenBank/DDBJ databases">
        <authorList>
            <person name="Kallberg Y."/>
            <person name="Tangrot J."/>
            <person name="Rosling A."/>
        </authorList>
    </citation>
    <scope>NUCLEOTIDE SEQUENCE</scope>
    <source>
        <strain evidence="1">IL203A</strain>
    </source>
</reference>
<keyword evidence="2" id="KW-1185">Reference proteome</keyword>
<organism evidence="1 2">
    <name type="scientific">Dentiscutata heterogama</name>
    <dbReference type="NCBI Taxonomy" id="1316150"/>
    <lineage>
        <taxon>Eukaryota</taxon>
        <taxon>Fungi</taxon>
        <taxon>Fungi incertae sedis</taxon>
        <taxon>Mucoromycota</taxon>
        <taxon>Glomeromycotina</taxon>
        <taxon>Glomeromycetes</taxon>
        <taxon>Diversisporales</taxon>
        <taxon>Gigasporaceae</taxon>
        <taxon>Dentiscutata</taxon>
    </lineage>
</organism>
<proteinExistence type="predicted"/>
<dbReference type="EMBL" id="CAJVPU010030517">
    <property type="protein sequence ID" value="CAG8714236.1"/>
    <property type="molecule type" value="Genomic_DNA"/>
</dbReference>
<feature type="non-terminal residue" evidence="1">
    <location>
        <position position="138"/>
    </location>
</feature>
<protein>
    <submittedName>
        <fullName evidence="1">15543_t:CDS:1</fullName>
    </submittedName>
</protein>
<dbReference type="Proteomes" id="UP000789702">
    <property type="component" value="Unassembled WGS sequence"/>
</dbReference>
<evidence type="ECO:0000313" key="2">
    <source>
        <dbReference type="Proteomes" id="UP000789702"/>
    </source>
</evidence>
<feature type="non-terminal residue" evidence="1">
    <location>
        <position position="1"/>
    </location>
</feature>
<sequence>VYKCDYNTTCKCPKLPQGQYCGGQIVTTVTTTKTATETTTKTTTKTTTETATITTTKTTTETATITTTKTATKTTTKTTTVTKRLPIVTITIPCRPINDQGSPSFIKMLDSITGILVIIFATIWVCLFHRPSQERDEI</sequence>
<evidence type="ECO:0000313" key="1">
    <source>
        <dbReference type="EMBL" id="CAG8714236.1"/>
    </source>
</evidence>
<accession>A0ACA9PLH7</accession>
<gene>
    <name evidence="1" type="ORF">DHETER_LOCUS12443</name>
</gene>
<comment type="caution">
    <text evidence="1">The sequence shown here is derived from an EMBL/GenBank/DDBJ whole genome shotgun (WGS) entry which is preliminary data.</text>
</comment>